<dbReference type="Proteomes" id="UP000002593">
    <property type="component" value="Chromosome"/>
</dbReference>
<reference evidence="2 3" key="1">
    <citation type="journal article" date="2007" name="Archaea">
        <title>The genome of Hyperthermus butylicus: a sulfur-reducing, peptide fermenting, neutrophilic Crenarchaeote growing up to 108 degrees C.</title>
        <authorList>
            <person name="Brugger K."/>
            <person name="Chen L."/>
            <person name="Stark M."/>
            <person name="Zibat A."/>
            <person name="Redder P."/>
            <person name="Ruepp A."/>
            <person name="Awayez M."/>
            <person name="She Q."/>
            <person name="Garrett R.A."/>
            <person name="Klenk H.P."/>
        </authorList>
    </citation>
    <scope>NUCLEOTIDE SEQUENCE [LARGE SCALE GENOMIC DNA]</scope>
    <source>
        <strain evidence="3">DSM 5456 / JCM 9403 / PLM1-5</strain>
    </source>
</reference>
<dbReference type="PANTHER" id="PTHR35902:SF6">
    <property type="entry name" value="CONSERVED WITHIN P. AEROPHILUM"/>
    <property type="match status" value="1"/>
</dbReference>
<evidence type="ECO:0000313" key="3">
    <source>
        <dbReference type="Proteomes" id="UP000002593"/>
    </source>
</evidence>
<sequence length="1507" mass="162492">MGAQEIYPGSNNVDLEVVVKYTGSSDIEAVAGCLEDLPAGFTPSLGYSGCSPAYMLNGSTYATVKPGSTVLFRYKLDIARDVAPGTYMLGLKISYVNSSTGESATYTLWLPITVSMYPRPQLEVIETYWEPAGYPGSSGVTLVIVLRNSGDVDVSSGTVKLRLPQWFAPQEATLQLQPVPRNSYVEIRVSGISISPGTEPGRVYYGYLEADVTAVTRDGVSYTAQIAATFTLEVEEPPQVELEVLDYGVAASTPALNTTGTRLYVTLQLASPDIEVRGIVANFVIEEGAVFANGSRYSISYYPGPYSYGDVVTLVSDSLVASGSVRFRLELEVLGVRDGAEFWQKLSYKFNVNLREPNLRLSVAAIYWDGGVAYPGSEDETLTVILENNGLDDVEALTATLLLSNGFTPYRVAVSGITVPSGSQAKLSFHGISIGAGVEPGYYPATLVLVGTARNSDGSFYGFNISLKLLIPVEEYGVKPYRLVSYGWVGGNGYTTTRNGAIEVELQVSEPITVRSTIVRAILPPGLEAANLLELNKTISGPAAYGETISLVFRGISVVDDEKAVPVILEVEGLASINGVEAWYRQYFTMVLPVQEPELKIELLDYGWSAGYASVNASGVELLLVMRSEHIGVIRSLNATLHLRGARFLGGYSSDTVSVNGPISYGQVFTLRFTGIEVEDENITAVLTVYAIVESDEGYYVARGRYTFSLGAEQHLPMLVISGVEYRYGGQPAPVIPGQEDLEITVELINTKPYVVSAVSVNPRLPAGFKLKLIEGTCQAGVAPGDSCNIRLIVDVDTAVAPGSYPASLALVYYVNSDGAVLQFSDELSFTINVVPLEAVAPRLELLSTYWGTAPSIAYAGAGVTQLTVAIYNPGRYSVEGVYVEFKPLNSSVDVVRGTSYCSPSLAPGASCTAQIHLSLERVDPGVIRGVVIVRYLVRVYGVNSIVERNFTVDLPVASFGGREGLLLIDAGWLNNWHVYPETDNATLVITLANGWPFPISGILLELQLPEGFTGSNGTVAVAYVDGPIPSLSSFQAHFTIGVGNVEPGRYTARLIARYIVDVTGASIERREAYNVTLRVSNPASDVEFVSAYWVGGSPEPDTKGAILMLVFRNNGFAEMRGATLLINLPDGARCAINNETAARLPIGYQLQGQPATMPVVASELEDIARLVGVLQQTSQNIGVITAGSLVEARLPLNLYLREPGTLKINVTLDFIDHWGSRRRVNFSVEVPVLGSARLVEVYLPERLSISEGKAAANMTVVNVGTSTLYNVYVYIVPRIPLLLPATTTLYIDELRPGEPKSFSIEFNYNPAGLAYYYGGEGGDYAAVPIVFTVVYRDVTGYMHIFNATRVVRLEPFIDIRLGSDVKAEARSGELIVGGSIANYGISKARSVAVIVETSYASAMSFVGDIDPAGQSAFRVDLPLKGPTPSTVNLTIMYRDNYGKTWSKTVQLPVQITEVNVTTTVQPETGHNRGYIVVSLVVAAFLAVATFIIYRFLKRHEAKLQGA</sequence>
<keyword evidence="1" id="KW-1133">Transmembrane helix</keyword>
<name>A2BL89_HYPBU</name>
<evidence type="ECO:0000313" key="2">
    <source>
        <dbReference type="EMBL" id="ABM80750.1"/>
    </source>
</evidence>
<keyword evidence="3" id="KW-1185">Reference proteome</keyword>
<proteinExistence type="predicted"/>
<gene>
    <name evidence="2" type="ordered locus">Hbut_0901</name>
</gene>
<dbReference type="EnsemblBacteria" id="ABM80750">
    <property type="protein sequence ID" value="ABM80750"/>
    <property type="gene ID" value="Hbut_0901"/>
</dbReference>
<dbReference type="EMBL" id="CP000493">
    <property type="protein sequence ID" value="ABM80750.1"/>
    <property type="molecule type" value="Genomic_DNA"/>
</dbReference>
<evidence type="ECO:0000256" key="1">
    <source>
        <dbReference type="SAM" id="Phobius"/>
    </source>
</evidence>
<organism evidence="2 3">
    <name type="scientific">Hyperthermus butylicus (strain DSM 5456 / JCM 9403 / PLM1-5)</name>
    <dbReference type="NCBI Taxonomy" id="415426"/>
    <lineage>
        <taxon>Archaea</taxon>
        <taxon>Thermoproteota</taxon>
        <taxon>Thermoprotei</taxon>
        <taxon>Desulfurococcales</taxon>
        <taxon>Pyrodictiaceae</taxon>
        <taxon>Hyperthermus</taxon>
    </lineage>
</organism>
<dbReference type="PANTHER" id="PTHR35902">
    <property type="entry name" value="S-LAYER DOMAIN-LIKE PROTEIN-RELATED"/>
    <property type="match status" value="1"/>
</dbReference>
<dbReference type="STRING" id="415426.Hbut_0901"/>
<keyword evidence="1" id="KW-0812">Transmembrane</keyword>
<accession>A2BL89</accession>
<dbReference type="eggNOG" id="arCOG02091">
    <property type="taxonomic scope" value="Archaea"/>
</dbReference>
<feature type="transmembrane region" description="Helical" evidence="1">
    <location>
        <begin position="1474"/>
        <end position="1497"/>
    </location>
</feature>
<evidence type="ECO:0008006" key="4">
    <source>
        <dbReference type="Google" id="ProtNLM"/>
    </source>
</evidence>
<dbReference type="KEGG" id="hbu:Hbut_0901"/>
<keyword evidence="1" id="KW-0472">Membrane</keyword>
<dbReference type="HOGENOM" id="CLU_003872_0_0_2"/>
<protein>
    <recommendedName>
        <fullName evidence="4">Alpha-galactosidase NEW3 domain-containing protein</fullName>
    </recommendedName>
</protein>